<name>A0A843VPX0_COLES</name>
<keyword evidence="2" id="KW-1185">Reference proteome</keyword>
<sequence>MVEWLENATGLVTLYDLSKTKPYESGLVRTLLRQEEAKAAWGWTEGQQNGRSAARRWRRSCTRT</sequence>
<dbReference type="EMBL" id="NMUH01001908">
    <property type="protein sequence ID" value="MQL96357.1"/>
    <property type="molecule type" value="Genomic_DNA"/>
</dbReference>
<evidence type="ECO:0000313" key="1">
    <source>
        <dbReference type="EMBL" id="MQL96357.1"/>
    </source>
</evidence>
<comment type="caution">
    <text evidence="1">The sequence shown here is derived from an EMBL/GenBank/DDBJ whole genome shotgun (WGS) entry which is preliminary data.</text>
</comment>
<dbReference type="Proteomes" id="UP000652761">
    <property type="component" value="Unassembled WGS sequence"/>
</dbReference>
<gene>
    <name evidence="1" type="ORF">Taro_029022</name>
</gene>
<dbReference type="AlphaFoldDB" id="A0A843VPX0"/>
<evidence type="ECO:0000313" key="2">
    <source>
        <dbReference type="Proteomes" id="UP000652761"/>
    </source>
</evidence>
<organism evidence="1 2">
    <name type="scientific">Colocasia esculenta</name>
    <name type="common">Wild taro</name>
    <name type="synonym">Arum esculentum</name>
    <dbReference type="NCBI Taxonomy" id="4460"/>
    <lineage>
        <taxon>Eukaryota</taxon>
        <taxon>Viridiplantae</taxon>
        <taxon>Streptophyta</taxon>
        <taxon>Embryophyta</taxon>
        <taxon>Tracheophyta</taxon>
        <taxon>Spermatophyta</taxon>
        <taxon>Magnoliopsida</taxon>
        <taxon>Liliopsida</taxon>
        <taxon>Araceae</taxon>
        <taxon>Aroideae</taxon>
        <taxon>Colocasieae</taxon>
        <taxon>Colocasia</taxon>
    </lineage>
</organism>
<reference evidence="1" key="1">
    <citation type="submission" date="2017-07" db="EMBL/GenBank/DDBJ databases">
        <title>Taro Niue Genome Assembly and Annotation.</title>
        <authorList>
            <person name="Atibalentja N."/>
            <person name="Keating K."/>
            <person name="Fields C.J."/>
        </authorList>
    </citation>
    <scope>NUCLEOTIDE SEQUENCE</scope>
    <source>
        <strain evidence="1">Niue_2</strain>
        <tissue evidence="1">Leaf</tissue>
    </source>
</reference>
<proteinExistence type="predicted"/>
<accession>A0A843VPX0</accession>
<protein>
    <submittedName>
        <fullName evidence="1">Uncharacterized protein</fullName>
    </submittedName>
</protein>
<dbReference type="OrthoDB" id="443318at2759"/>